<reference evidence="2 3" key="1">
    <citation type="submission" date="2013-02" db="EMBL/GenBank/DDBJ databases">
        <title>Draft genome sequence of Amycolatopsis vancoresmycina strain DSM 44592T.</title>
        <authorList>
            <person name="Kumar S."/>
            <person name="Kaur N."/>
            <person name="Kaur C."/>
            <person name="Raghava G.P.S."/>
            <person name="Mayilraj S."/>
        </authorList>
    </citation>
    <scope>NUCLEOTIDE SEQUENCE [LARGE SCALE GENOMIC DNA]</scope>
    <source>
        <strain evidence="2 3">DSM 44592</strain>
    </source>
</reference>
<sequence length="67" mass="6844">AGGAPAATAAAGAGAGQLQLPQQPQPWPVHFEQHPCMIALLPVRVLARSTLSGRRGPRIPPCGRVTG</sequence>
<evidence type="ECO:0000313" key="2">
    <source>
        <dbReference type="EMBL" id="EOD63460.1"/>
    </source>
</evidence>
<dbReference type="EMBL" id="AOUO01000619">
    <property type="protein sequence ID" value="EOD63460.1"/>
    <property type="molecule type" value="Genomic_DNA"/>
</dbReference>
<feature type="region of interest" description="Disordered" evidence="1">
    <location>
        <begin position="1"/>
        <end position="26"/>
    </location>
</feature>
<name>R1HIT8_9PSEU</name>
<accession>R1HIT8</accession>
<protein>
    <submittedName>
        <fullName evidence="2">Uncharacterized protein</fullName>
    </submittedName>
</protein>
<comment type="caution">
    <text evidence="2">The sequence shown here is derived from an EMBL/GenBank/DDBJ whole genome shotgun (WGS) entry which is preliminary data.</text>
</comment>
<feature type="compositionally biased region" description="Low complexity" evidence="1">
    <location>
        <begin position="1"/>
        <end position="22"/>
    </location>
</feature>
<dbReference type="Proteomes" id="UP000014139">
    <property type="component" value="Unassembled WGS sequence"/>
</dbReference>
<organism evidence="2 3">
    <name type="scientific">Amycolatopsis vancoresmycina DSM 44592</name>
    <dbReference type="NCBI Taxonomy" id="1292037"/>
    <lineage>
        <taxon>Bacteria</taxon>
        <taxon>Bacillati</taxon>
        <taxon>Actinomycetota</taxon>
        <taxon>Actinomycetes</taxon>
        <taxon>Pseudonocardiales</taxon>
        <taxon>Pseudonocardiaceae</taxon>
        <taxon>Amycolatopsis</taxon>
    </lineage>
</organism>
<keyword evidence="3" id="KW-1185">Reference proteome</keyword>
<evidence type="ECO:0000256" key="1">
    <source>
        <dbReference type="SAM" id="MobiDB-lite"/>
    </source>
</evidence>
<evidence type="ECO:0000313" key="3">
    <source>
        <dbReference type="Proteomes" id="UP000014139"/>
    </source>
</evidence>
<dbReference type="AlphaFoldDB" id="R1HIT8"/>
<feature type="non-terminal residue" evidence="2">
    <location>
        <position position="1"/>
    </location>
</feature>
<gene>
    <name evidence="2" type="ORF">H480_36915</name>
</gene>
<proteinExistence type="predicted"/>